<organism evidence="2 3">
    <name type="scientific">Emydomyces testavorans</name>
    <dbReference type="NCBI Taxonomy" id="2070801"/>
    <lineage>
        <taxon>Eukaryota</taxon>
        <taxon>Fungi</taxon>
        <taxon>Dikarya</taxon>
        <taxon>Ascomycota</taxon>
        <taxon>Pezizomycotina</taxon>
        <taxon>Eurotiomycetes</taxon>
        <taxon>Eurotiomycetidae</taxon>
        <taxon>Onygenales</taxon>
        <taxon>Nannizziopsiaceae</taxon>
        <taxon>Emydomyces</taxon>
    </lineage>
</organism>
<feature type="region of interest" description="Disordered" evidence="1">
    <location>
        <begin position="60"/>
        <end position="90"/>
    </location>
</feature>
<proteinExistence type="predicted"/>
<keyword evidence="3" id="KW-1185">Reference proteome</keyword>
<dbReference type="EMBL" id="CP120628">
    <property type="protein sequence ID" value="WEW58152.1"/>
    <property type="molecule type" value="Genomic_DNA"/>
</dbReference>
<feature type="region of interest" description="Disordered" evidence="1">
    <location>
        <begin position="1"/>
        <end position="21"/>
    </location>
</feature>
<evidence type="ECO:0000256" key="1">
    <source>
        <dbReference type="SAM" id="MobiDB-lite"/>
    </source>
</evidence>
<sequence length="200" mass="21631">MDAFRDPENGQSPSFDISDDAVLSPTSKKILEQCTVAVTASPEKGFRTLIARPPSSGFDGSSGFHFARPNHPVPSFSTRPQPKPARGAGAIRERISQPNAAEERSTAAPVELVSNQRHVIARVGLTQENVNDRSHSINSLPIEQVRPFETPRTILAIDPRTSSTGGTYVPEPHPRSEIGKEAPARETSLPERAEPPEPVS</sequence>
<dbReference type="Proteomes" id="UP001219355">
    <property type="component" value="Chromosome 2"/>
</dbReference>
<evidence type="ECO:0000313" key="3">
    <source>
        <dbReference type="Proteomes" id="UP001219355"/>
    </source>
</evidence>
<name>A0AAF0IIQ2_9EURO</name>
<accession>A0AAF0IIQ2</accession>
<reference evidence="2" key="1">
    <citation type="submission" date="2023-03" db="EMBL/GenBank/DDBJ databases">
        <title>Emydomyces testavorans Genome Sequence.</title>
        <authorList>
            <person name="Hoyer L."/>
        </authorList>
    </citation>
    <scope>NUCLEOTIDE SEQUENCE</scope>
    <source>
        <strain evidence="2">16-2883</strain>
    </source>
</reference>
<feature type="compositionally biased region" description="Basic and acidic residues" evidence="1">
    <location>
        <begin position="172"/>
        <end position="200"/>
    </location>
</feature>
<dbReference type="AlphaFoldDB" id="A0AAF0IIQ2"/>
<evidence type="ECO:0000313" key="2">
    <source>
        <dbReference type="EMBL" id="WEW58152.1"/>
    </source>
</evidence>
<feature type="region of interest" description="Disordered" evidence="1">
    <location>
        <begin position="153"/>
        <end position="200"/>
    </location>
</feature>
<protein>
    <submittedName>
        <fullName evidence="2">Uncharacterized protein</fullName>
    </submittedName>
</protein>
<gene>
    <name evidence="2" type="ORF">PRK78_003619</name>
</gene>